<reference evidence="8" key="1">
    <citation type="submission" date="2019-03" db="EMBL/GenBank/DDBJ databases">
        <title>Genetic characterization of the O-antigen and development of a molecular serotyping scheme for Enterobacter cloacae.</title>
        <authorList>
            <person name="Li Y."/>
            <person name="Huang J."/>
            <person name="Wang X."/>
            <person name="Xu C."/>
            <person name="Han T."/>
            <person name="Guo X."/>
        </authorList>
    </citation>
    <scope>NUCLEOTIDE SEQUENCE</scope>
    <source>
        <strain evidence="8">NCTC 11581</strain>
    </source>
</reference>
<accession>A0A6B9XYI6</accession>
<comment type="subcellular location">
    <subcellularLocation>
        <location evidence="1">Cell membrane</location>
        <topology evidence="1">Multi-pass membrane protein</topology>
    </subcellularLocation>
</comment>
<feature type="transmembrane region" description="Helical" evidence="7">
    <location>
        <begin position="82"/>
        <end position="104"/>
    </location>
</feature>
<evidence type="ECO:0000256" key="3">
    <source>
        <dbReference type="ARBA" id="ARBA00022692"/>
    </source>
</evidence>
<keyword evidence="2" id="KW-1003">Cell membrane</keyword>
<feature type="transmembrane region" description="Helical" evidence="7">
    <location>
        <begin position="18"/>
        <end position="39"/>
    </location>
</feature>
<feature type="transmembrane region" description="Helical" evidence="7">
    <location>
        <begin position="353"/>
        <end position="373"/>
    </location>
</feature>
<evidence type="ECO:0000256" key="1">
    <source>
        <dbReference type="ARBA" id="ARBA00004651"/>
    </source>
</evidence>
<feature type="transmembrane region" description="Helical" evidence="7">
    <location>
        <begin position="329"/>
        <end position="347"/>
    </location>
</feature>
<proteinExistence type="predicted"/>
<feature type="transmembrane region" description="Helical" evidence="7">
    <location>
        <begin position="51"/>
        <end position="76"/>
    </location>
</feature>
<keyword evidence="3 7" id="KW-0812">Transmembrane</keyword>
<evidence type="ECO:0000256" key="5">
    <source>
        <dbReference type="ARBA" id="ARBA00023136"/>
    </source>
</evidence>
<feature type="transmembrane region" description="Helical" evidence="7">
    <location>
        <begin position="262"/>
        <end position="285"/>
    </location>
</feature>
<keyword evidence="4 7" id="KW-1133">Transmembrane helix</keyword>
<evidence type="ECO:0000256" key="7">
    <source>
        <dbReference type="SAM" id="Phobius"/>
    </source>
</evidence>
<dbReference type="InterPro" id="IPR002797">
    <property type="entry name" value="Polysacc_synth"/>
</dbReference>
<dbReference type="PANTHER" id="PTHR30250">
    <property type="entry name" value="PST FAMILY PREDICTED COLANIC ACID TRANSPORTER"/>
    <property type="match status" value="1"/>
</dbReference>
<dbReference type="GO" id="GO:0005886">
    <property type="term" value="C:plasma membrane"/>
    <property type="evidence" value="ECO:0007669"/>
    <property type="project" value="UniProtKB-SubCell"/>
</dbReference>
<protein>
    <recommendedName>
        <fullName evidence="6">Putative O-antigen transporter</fullName>
    </recommendedName>
</protein>
<keyword evidence="5 7" id="KW-0472">Membrane</keyword>
<organism evidence="8">
    <name type="scientific">Enterobacter cloacae</name>
    <dbReference type="NCBI Taxonomy" id="550"/>
    <lineage>
        <taxon>Bacteria</taxon>
        <taxon>Pseudomonadati</taxon>
        <taxon>Pseudomonadota</taxon>
        <taxon>Gammaproteobacteria</taxon>
        <taxon>Enterobacterales</taxon>
        <taxon>Enterobacteriaceae</taxon>
        <taxon>Enterobacter</taxon>
        <taxon>Enterobacter cloacae complex</taxon>
    </lineage>
</organism>
<feature type="transmembrane region" description="Helical" evidence="7">
    <location>
        <begin position="113"/>
        <end position="132"/>
    </location>
</feature>
<dbReference type="EMBL" id="MK595724">
    <property type="protein sequence ID" value="QHR93203.1"/>
    <property type="molecule type" value="Genomic_DNA"/>
</dbReference>
<dbReference type="InterPro" id="IPR050833">
    <property type="entry name" value="Poly_Biosynth_Transport"/>
</dbReference>
<feature type="transmembrane region" description="Helical" evidence="7">
    <location>
        <begin position="291"/>
        <end position="317"/>
    </location>
</feature>
<dbReference type="Pfam" id="PF01943">
    <property type="entry name" value="Polysacc_synt"/>
    <property type="match status" value="1"/>
</dbReference>
<dbReference type="AlphaFoldDB" id="A0A6B9XYI6"/>
<evidence type="ECO:0000313" key="8">
    <source>
        <dbReference type="EMBL" id="QHR93203.1"/>
    </source>
</evidence>
<evidence type="ECO:0000256" key="4">
    <source>
        <dbReference type="ARBA" id="ARBA00022989"/>
    </source>
</evidence>
<dbReference type="PANTHER" id="PTHR30250:SF11">
    <property type="entry name" value="O-ANTIGEN TRANSPORTER-RELATED"/>
    <property type="match status" value="1"/>
</dbReference>
<evidence type="ECO:0000256" key="2">
    <source>
        <dbReference type="ARBA" id="ARBA00022475"/>
    </source>
</evidence>
<name>A0A6B9XYI6_ENTCL</name>
<sequence length="380" mass="42189">MRVLGAENFGIVAMVQAWLQYIIIFVDYGFNFSATLLISVNKNNQSKIDSIYTAVTAAKLVLLLIVSCIFALYVIINGTSVYPYLILLGMISVIGTVLFPVWLFQGIEKMQGIAICTTIAKFVSLALIFLLVKTPEDMNMAVISQSSGMFISGILACFFIKKQKLAKFTQVSIQEIYSVLSKGFDLFVSNITISFYTTLNILIIGYFGGPTLAGYFSAADKIRTAAQGLMSPVQQAMFPRVSSLISEGKTLNEIWNLYGKKFIAFGLLISIAMAVIGYPVSLYYYSAEYRISSMILLMMSPLPFIVSVGVVYGQWWLIPNHFTKIVRKTYLAVSFMHIIVSILLMHLNPTYGVTISVIITEIIVSAIFVLVSFNSEKNSR</sequence>
<gene>
    <name evidence="8" type="primary">wzx</name>
</gene>
<evidence type="ECO:0000256" key="6">
    <source>
        <dbReference type="ARBA" id="ARBA00049738"/>
    </source>
</evidence>
<feature type="transmembrane region" description="Helical" evidence="7">
    <location>
        <begin position="138"/>
        <end position="160"/>
    </location>
</feature>